<keyword evidence="2" id="KW-1185">Reference proteome</keyword>
<reference evidence="1 2" key="1">
    <citation type="submission" date="2024-09" db="EMBL/GenBank/DDBJ databases">
        <title>Novel species of the genus Pelomonas and Roseateles isolated from streams.</title>
        <authorList>
            <person name="Lu H."/>
        </authorList>
    </citation>
    <scope>NUCLEOTIDE SEQUENCE [LARGE SCALE GENOMIC DNA]</scope>
    <source>
        <strain evidence="1 2">DC23W</strain>
    </source>
</reference>
<protein>
    <submittedName>
        <fullName evidence="1">Uncharacterized protein</fullName>
    </submittedName>
</protein>
<sequence length="75" mass="7914">MKHIEALIADGGSISIGALDELECVAAASDAHNSLAMLVRRDGETLAALLKRLDKAVGRFYADGDVIDEVNSQSD</sequence>
<name>A0ABW7EWX6_9BURK</name>
<accession>A0ABW7EWX6</accession>
<dbReference type="Proteomes" id="UP001606300">
    <property type="component" value="Unassembled WGS sequence"/>
</dbReference>
<evidence type="ECO:0000313" key="2">
    <source>
        <dbReference type="Proteomes" id="UP001606300"/>
    </source>
</evidence>
<organism evidence="1 2">
    <name type="scientific">Pelomonas dachongensis</name>
    <dbReference type="NCBI Taxonomy" id="3299029"/>
    <lineage>
        <taxon>Bacteria</taxon>
        <taxon>Pseudomonadati</taxon>
        <taxon>Pseudomonadota</taxon>
        <taxon>Betaproteobacteria</taxon>
        <taxon>Burkholderiales</taxon>
        <taxon>Sphaerotilaceae</taxon>
        <taxon>Roseateles</taxon>
    </lineage>
</organism>
<gene>
    <name evidence="1" type="ORF">ACG02S_25865</name>
</gene>
<evidence type="ECO:0000313" key="1">
    <source>
        <dbReference type="EMBL" id="MFG6417324.1"/>
    </source>
</evidence>
<dbReference type="RefSeq" id="WP_394473382.1">
    <property type="nucleotide sequence ID" value="NZ_JBIGHY010000021.1"/>
</dbReference>
<proteinExistence type="predicted"/>
<comment type="caution">
    <text evidence="1">The sequence shown here is derived from an EMBL/GenBank/DDBJ whole genome shotgun (WGS) entry which is preliminary data.</text>
</comment>
<dbReference type="EMBL" id="JBIGHY010000021">
    <property type="protein sequence ID" value="MFG6417324.1"/>
    <property type="molecule type" value="Genomic_DNA"/>
</dbReference>